<organism evidence="2 3">
    <name type="scientific">Amycolatopsis azurea DSM 43854</name>
    <dbReference type="NCBI Taxonomy" id="1238180"/>
    <lineage>
        <taxon>Bacteria</taxon>
        <taxon>Bacillati</taxon>
        <taxon>Actinomycetota</taxon>
        <taxon>Actinomycetes</taxon>
        <taxon>Pseudonocardiales</taxon>
        <taxon>Pseudonocardiaceae</taxon>
        <taxon>Amycolatopsis</taxon>
    </lineage>
</organism>
<reference evidence="2 3" key="1">
    <citation type="submission" date="2012-10" db="EMBL/GenBank/DDBJ databases">
        <title>Genome assembly of Amycolatopsis azurea DSM 43854.</title>
        <authorList>
            <person name="Khatri I."/>
            <person name="Kaur I."/>
            <person name="Subramanian S."/>
            <person name="Mayilraj S."/>
        </authorList>
    </citation>
    <scope>NUCLEOTIDE SEQUENCE [LARGE SCALE GENOMIC DNA]</scope>
    <source>
        <strain evidence="2 3">DSM 43854</strain>
    </source>
</reference>
<name>M2QC90_9PSEU</name>
<dbReference type="Proteomes" id="UP000014137">
    <property type="component" value="Unassembled WGS sequence"/>
</dbReference>
<proteinExistence type="predicted"/>
<feature type="region of interest" description="Disordered" evidence="1">
    <location>
        <begin position="24"/>
        <end position="65"/>
    </location>
</feature>
<dbReference type="PATRIC" id="fig|1238180.3.peg.6541"/>
<evidence type="ECO:0000313" key="2">
    <source>
        <dbReference type="EMBL" id="EMD23702.1"/>
    </source>
</evidence>
<evidence type="ECO:0000256" key="1">
    <source>
        <dbReference type="SAM" id="MobiDB-lite"/>
    </source>
</evidence>
<dbReference type="EMBL" id="ANMG01000067">
    <property type="protein sequence ID" value="EMD23702.1"/>
    <property type="molecule type" value="Genomic_DNA"/>
</dbReference>
<dbReference type="AlphaFoldDB" id="M2QC90"/>
<accession>M2QC90</accession>
<evidence type="ECO:0000313" key="3">
    <source>
        <dbReference type="Proteomes" id="UP000014137"/>
    </source>
</evidence>
<gene>
    <name evidence="2" type="ORF">C791_6788</name>
</gene>
<protein>
    <submittedName>
        <fullName evidence="2">Uncharacterized protein</fullName>
    </submittedName>
</protein>
<comment type="caution">
    <text evidence="2">The sequence shown here is derived from an EMBL/GenBank/DDBJ whole genome shotgun (WGS) entry which is preliminary data.</text>
</comment>
<sequence>MIGGAGPLALVLIYPSEAISQNVTTSKAPGGHPWPVAAGRREPPPPAVSGVGAVTTFPVTSQHER</sequence>